<evidence type="ECO:0000313" key="2">
    <source>
        <dbReference type="EMBL" id="CUQ86141.1"/>
    </source>
</evidence>
<dbReference type="EMBL" id="CZBV01000004">
    <property type="protein sequence ID" value="CUQ86141.1"/>
    <property type="molecule type" value="Genomic_DNA"/>
</dbReference>
<dbReference type="RefSeq" id="WP_055287296.1">
    <property type="nucleotide sequence ID" value="NZ_CABIXW010000004.1"/>
</dbReference>
<feature type="compositionally biased region" description="Basic and acidic residues" evidence="1">
    <location>
        <begin position="139"/>
        <end position="152"/>
    </location>
</feature>
<reference evidence="2 3" key="1">
    <citation type="submission" date="2015-09" db="EMBL/GenBank/DDBJ databases">
        <authorList>
            <consortium name="Pathogen Informatics"/>
        </authorList>
    </citation>
    <scope>NUCLEOTIDE SEQUENCE [LARGE SCALE GENOMIC DNA]</scope>
    <source>
        <strain evidence="2 3">2789STDY5834878</strain>
    </source>
</reference>
<evidence type="ECO:0000256" key="1">
    <source>
        <dbReference type="SAM" id="MobiDB-lite"/>
    </source>
</evidence>
<dbReference type="AlphaFoldDB" id="A0A174ZQH7"/>
<dbReference type="Proteomes" id="UP000095780">
    <property type="component" value="Unassembled WGS sequence"/>
</dbReference>
<proteinExistence type="predicted"/>
<evidence type="ECO:0000313" key="3">
    <source>
        <dbReference type="Proteomes" id="UP000095780"/>
    </source>
</evidence>
<sequence length="226" mass="24902">MLYYLGKGTEFKKEDCKEYKKLDAALRAAAKDESLIVWDETGKVIGSLTDDVPEGALQTNPDGSVNTYDADGNKTGTVDAETLKEMTTVNDDVSELATGDNEQKTPQENAEDDENTSNEDKATNPQTEQENGENGANTEPDKATEEQQEDKVIIPQGKMRVTVICDGSLNIRRSAAWGNDNICGRAIRGQSYYVKEIHVVDGKKMVRTIGDLYLSGESEHVQFEQL</sequence>
<name>A0A174ZQH7_9FIRM</name>
<organism evidence="2 3">
    <name type="scientific">Lachnospira eligens</name>
    <dbReference type="NCBI Taxonomy" id="39485"/>
    <lineage>
        <taxon>Bacteria</taxon>
        <taxon>Bacillati</taxon>
        <taxon>Bacillota</taxon>
        <taxon>Clostridia</taxon>
        <taxon>Lachnospirales</taxon>
        <taxon>Lachnospiraceae</taxon>
        <taxon>Lachnospira</taxon>
    </lineage>
</organism>
<feature type="region of interest" description="Disordered" evidence="1">
    <location>
        <begin position="51"/>
        <end position="153"/>
    </location>
</feature>
<protein>
    <submittedName>
        <fullName evidence="2">Uncharacterized protein</fullName>
    </submittedName>
</protein>
<feature type="compositionally biased region" description="Polar residues" evidence="1">
    <location>
        <begin position="123"/>
        <end position="137"/>
    </location>
</feature>
<gene>
    <name evidence="2" type="ORF">ERS852492_01782</name>
</gene>
<feature type="compositionally biased region" description="Polar residues" evidence="1">
    <location>
        <begin position="57"/>
        <end position="67"/>
    </location>
</feature>
<accession>A0A174ZQH7</accession>